<keyword evidence="3" id="KW-1185">Reference proteome</keyword>
<evidence type="ECO:0000256" key="1">
    <source>
        <dbReference type="SAM" id="MobiDB-lite"/>
    </source>
</evidence>
<evidence type="ECO:0000313" key="3">
    <source>
        <dbReference type="Proteomes" id="UP000004816"/>
    </source>
</evidence>
<name>E5XV06_SEGRC</name>
<gene>
    <name evidence="2" type="ORF">HMPREF9336_03328</name>
</gene>
<accession>E5XV06</accession>
<organism evidence="2 3">
    <name type="scientific">Segniliparus rugosus (strain ATCC BAA-974 / DSM 45345 / CCUG 50838 / CIP 108380 / JCM 13579 / CDC 945)</name>
    <dbReference type="NCBI Taxonomy" id="679197"/>
    <lineage>
        <taxon>Bacteria</taxon>
        <taxon>Bacillati</taxon>
        <taxon>Actinomycetota</taxon>
        <taxon>Actinomycetes</taxon>
        <taxon>Mycobacteriales</taxon>
        <taxon>Segniliparaceae</taxon>
        <taxon>Segniliparus</taxon>
    </lineage>
</organism>
<comment type="caution">
    <text evidence="2">The sequence shown here is derived from an EMBL/GenBank/DDBJ whole genome shotgun (WGS) entry which is preliminary data.</text>
</comment>
<dbReference type="AlphaFoldDB" id="E5XV06"/>
<feature type="region of interest" description="Disordered" evidence="1">
    <location>
        <begin position="1"/>
        <end position="24"/>
    </location>
</feature>
<sequence length="278" mass="30220">MGSRPGQFRFDAPRRVPPRPGDAPVEARKITTAADYQHEPVSAATFVPRRALLSFSSEQFRKAAAERGGTPNSLFVGIATRFLVSSGVIPDERTVNVSQRISDRGEGDVRGNITAGVDILVDVGPSLYQDLRQIRQASKEAFGKWEGGGEDLGEFDSPLIQLLPDWLLAFVAKQTVKNPSKTLCTLSNVGKAPESMLRFAGKSASALYPVFVLPKQTDASLWRTSGSAVQGSLIDLGDVTSIVLEGRNPERHSVEHAEFVKLVIDECARWGLEPLHVL</sequence>
<proteinExistence type="predicted"/>
<dbReference type="EMBL" id="ACZI02000001">
    <property type="protein sequence ID" value="EFV11842.2"/>
    <property type="molecule type" value="Genomic_DNA"/>
</dbReference>
<dbReference type="eggNOG" id="COG1020">
    <property type="taxonomic scope" value="Bacteria"/>
</dbReference>
<evidence type="ECO:0000313" key="2">
    <source>
        <dbReference type="EMBL" id="EFV11842.2"/>
    </source>
</evidence>
<protein>
    <submittedName>
        <fullName evidence="2">Uncharacterized protein</fullName>
    </submittedName>
</protein>
<reference evidence="2 3" key="1">
    <citation type="journal article" date="2011" name="Stand. Genomic Sci.">
        <title>High quality draft genome sequence of Segniliparus rugosus CDC 945(T)= (ATCC BAA-974(T)).</title>
        <authorList>
            <person name="Earl A.M."/>
            <person name="Desjardins C.A."/>
            <person name="Fitzgerald M.G."/>
            <person name="Arachchi H.M."/>
            <person name="Zeng Q."/>
            <person name="Mehta T."/>
            <person name="Griggs A."/>
            <person name="Birren B.W."/>
            <person name="Toney N.C."/>
            <person name="Carr J."/>
            <person name="Posey J."/>
            <person name="Butler W.R."/>
        </authorList>
    </citation>
    <scope>NUCLEOTIDE SEQUENCE [LARGE SCALE GENOMIC DNA]</scope>
    <source>
        <strain evidence="3">ATCC BAA-974 / DSM 45345 / CCUG 50838 / CIP 108380 / JCM 13579 / CDC 945</strain>
    </source>
</reference>
<dbReference type="HOGENOM" id="CLU_1000748_0_0_11"/>
<dbReference type="Proteomes" id="UP000004816">
    <property type="component" value="Unassembled WGS sequence"/>
</dbReference>
<dbReference type="STRING" id="679197.HMPREF9336_03328"/>